<name>T2IQH8_CROWT</name>
<keyword evidence="1" id="KW-0645">Protease</keyword>
<evidence type="ECO:0000313" key="2">
    <source>
        <dbReference type="Proteomes" id="UP000017981"/>
    </source>
</evidence>
<dbReference type="PANTHER" id="PTHR22939">
    <property type="entry name" value="SERINE PROTEASE FAMILY S1C HTRA-RELATED"/>
    <property type="match status" value="1"/>
</dbReference>
<dbReference type="AlphaFoldDB" id="T2IQH8"/>
<dbReference type="PANTHER" id="PTHR22939:SF129">
    <property type="entry name" value="SERINE PROTEASE HTRA2, MITOCHONDRIAL"/>
    <property type="match status" value="1"/>
</dbReference>
<accession>T2IQH8</accession>
<proteinExistence type="predicted"/>
<dbReference type="Gene3D" id="2.40.10.120">
    <property type="match status" value="1"/>
</dbReference>
<dbReference type="PRINTS" id="PR00834">
    <property type="entry name" value="PROTEASES2C"/>
</dbReference>
<reference evidence="1 2" key="2">
    <citation type="submission" date="2013-09" db="EMBL/GenBank/DDBJ databases">
        <title>Whole genome comparison of six Crocosphaera watsonii strains with differing phenotypes.</title>
        <authorList>
            <person name="Bench S.R."/>
            <person name="Heller P."/>
            <person name="Frank I."/>
            <person name="Arciniega M."/>
            <person name="Shilova I.N."/>
            <person name="Zehr J.P."/>
        </authorList>
    </citation>
    <scope>NUCLEOTIDE SEQUENCE [LARGE SCALE GENOMIC DNA]</scope>
    <source>
        <strain evidence="1 2">WH 0005</strain>
    </source>
</reference>
<dbReference type="Proteomes" id="UP000017981">
    <property type="component" value="Unassembled WGS sequence"/>
</dbReference>
<evidence type="ECO:0000313" key="1">
    <source>
        <dbReference type="EMBL" id="CCQ55032.1"/>
    </source>
</evidence>
<dbReference type="Gene3D" id="2.60.120.380">
    <property type="match status" value="1"/>
</dbReference>
<gene>
    <name evidence="1" type="ORF">CWATWH0005_4318</name>
</gene>
<comment type="caution">
    <text evidence="1">The sequence shown here is derived from an EMBL/GenBank/DDBJ whole genome shotgun (WGS) entry which is preliminary data.</text>
</comment>
<organism evidence="1 2">
    <name type="scientific">Crocosphaera watsonii WH 0005</name>
    <dbReference type="NCBI Taxonomy" id="423472"/>
    <lineage>
        <taxon>Bacteria</taxon>
        <taxon>Bacillati</taxon>
        <taxon>Cyanobacteriota</taxon>
        <taxon>Cyanophyceae</taxon>
        <taxon>Oscillatoriophycideae</taxon>
        <taxon>Chroococcales</taxon>
        <taxon>Aphanothecaceae</taxon>
        <taxon>Crocosphaera</taxon>
    </lineage>
</organism>
<dbReference type="InterPro" id="IPR009003">
    <property type="entry name" value="Peptidase_S1_PA"/>
</dbReference>
<dbReference type="GO" id="GO:0006508">
    <property type="term" value="P:proteolysis"/>
    <property type="evidence" value="ECO:0007669"/>
    <property type="project" value="UniProtKB-KW"/>
</dbReference>
<sequence length="378" mass="41172">MRNMNNKNVKQTLSTLITMGLVWCSFPLNNYETIVLAETPQEQRANRVCENALKSVVKVKIGDGHGSGFIVNQQGLIVTNAHVVDNAPSVVTVEFSDGRKVPADVIGFANNGVDLALLQIHDQDNLQPLPLASVGRAKVGHNVRTLGTPLNPDYPIMCASGSITSIDNQTQQISHNATMSKGNSGGPLVNTRGQVVGVNTWVAKVPIYIDNQPVGTTPSSSINFSQSVKLVYQLLEDHKNKNLASKSTIDDNSSSSATADISVNGQKINGTLEQGDRFTNGSYADWYFFQARKEQTVSIEMNSRQLDSLLEVYKVTTVQTPKGQERRYKKLANNNDQGAGNFDAKVNFLVPEDGLYLVLARSKETGETGNYSLRAISR</sequence>
<keyword evidence="1" id="KW-0378">Hydrolase</keyword>
<dbReference type="GO" id="GO:0004252">
    <property type="term" value="F:serine-type endopeptidase activity"/>
    <property type="evidence" value="ECO:0007669"/>
    <property type="project" value="InterPro"/>
</dbReference>
<reference evidence="1 2" key="1">
    <citation type="submission" date="2013-01" db="EMBL/GenBank/DDBJ databases">
        <authorList>
            <person name="Bench S."/>
        </authorList>
    </citation>
    <scope>NUCLEOTIDE SEQUENCE [LARGE SCALE GENOMIC DNA]</scope>
    <source>
        <strain evidence="1 2">WH 0005</strain>
    </source>
</reference>
<dbReference type="SUPFAM" id="SSF50494">
    <property type="entry name" value="Trypsin-like serine proteases"/>
    <property type="match status" value="1"/>
</dbReference>
<dbReference type="EMBL" id="CAQL01000277">
    <property type="protein sequence ID" value="CCQ55032.1"/>
    <property type="molecule type" value="Genomic_DNA"/>
</dbReference>
<dbReference type="Pfam" id="PF13365">
    <property type="entry name" value="Trypsin_2"/>
    <property type="match status" value="1"/>
</dbReference>
<dbReference type="InterPro" id="IPR001940">
    <property type="entry name" value="Peptidase_S1C"/>
</dbReference>
<protein>
    <submittedName>
        <fullName evidence="1">Putative trypsin-like serine protease</fullName>
    </submittedName>
</protein>